<feature type="domain" description="HTH cro/C1-type" evidence="3">
    <location>
        <begin position="6"/>
        <end position="60"/>
    </location>
</feature>
<evidence type="ECO:0000313" key="5">
    <source>
        <dbReference type="Proteomes" id="UP000664601"/>
    </source>
</evidence>
<keyword evidence="2" id="KW-0472">Membrane</keyword>
<organism evidence="4 5">
    <name type="scientific">Candidatus Enterococcus moelleringii</name>
    <dbReference type="NCBI Taxonomy" id="2815325"/>
    <lineage>
        <taxon>Bacteria</taxon>
        <taxon>Bacillati</taxon>
        <taxon>Bacillota</taxon>
        <taxon>Bacilli</taxon>
        <taxon>Lactobacillales</taxon>
        <taxon>Enterococcaceae</taxon>
        <taxon>Enterococcus</taxon>
    </lineage>
</organism>
<dbReference type="InterPro" id="IPR010982">
    <property type="entry name" value="Lambda_DNA-bd_dom_sf"/>
</dbReference>
<name>A0ABS3LG15_9ENTE</name>
<dbReference type="Pfam" id="PF01381">
    <property type="entry name" value="HTH_3"/>
    <property type="match status" value="1"/>
</dbReference>
<keyword evidence="2" id="KW-1133">Transmembrane helix</keyword>
<proteinExistence type="predicted"/>
<dbReference type="Gene3D" id="1.10.260.40">
    <property type="entry name" value="lambda repressor-like DNA-binding domains"/>
    <property type="match status" value="1"/>
</dbReference>
<accession>A0ABS3LG15</accession>
<evidence type="ECO:0000259" key="3">
    <source>
        <dbReference type="PROSITE" id="PS50943"/>
    </source>
</evidence>
<comment type="caution">
    <text evidence="4">The sequence shown here is derived from an EMBL/GenBank/DDBJ whole genome shotgun (WGS) entry which is preliminary data.</text>
</comment>
<dbReference type="SUPFAM" id="SSF47413">
    <property type="entry name" value="lambda repressor-like DNA-binding domains"/>
    <property type="match status" value="1"/>
</dbReference>
<evidence type="ECO:0000313" key="4">
    <source>
        <dbReference type="EMBL" id="MBO1308587.1"/>
    </source>
</evidence>
<keyword evidence="2" id="KW-0812">Transmembrane</keyword>
<reference evidence="4 5" key="1">
    <citation type="submission" date="2021-03" db="EMBL/GenBank/DDBJ databases">
        <title>Enterococcal diversity collection.</title>
        <authorList>
            <person name="Gilmore M.S."/>
            <person name="Schwartzman J."/>
            <person name="Van Tyne D."/>
            <person name="Martin M."/>
            <person name="Earl A.M."/>
            <person name="Manson A.L."/>
            <person name="Straub T."/>
            <person name="Salamzade R."/>
            <person name="Saavedra J."/>
            <person name="Lebreton F."/>
            <person name="Prichula J."/>
            <person name="Schaufler K."/>
            <person name="Gaca A."/>
            <person name="Sgardioli B."/>
            <person name="Wagenaar J."/>
            <person name="Strong T."/>
        </authorList>
    </citation>
    <scope>NUCLEOTIDE SEQUENCE [LARGE SCALE GENOMIC DNA]</scope>
    <source>
        <strain evidence="4 5">669A</strain>
    </source>
</reference>
<feature type="transmembrane region" description="Helical" evidence="2">
    <location>
        <begin position="49"/>
        <end position="74"/>
    </location>
</feature>
<dbReference type="PROSITE" id="PS50943">
    <property type="entry name" value="HTH_CROC1"/>
    <property type="match status" value="1"/>
</dbReference>
<dbReference type="Proteomes" id="UP000664601">
    <property type="component" value="Unassembled WGS sequence"/>
</dbReference>
<gene>
    <name evidence="4" type="ORF">JZO70_20600</name>
</gene>
<evidence type="ECO:0000256" key="2">
    <source>
        <dbReference type="SAM" id="Phobius"/>
    </source>
</evidence>
<sequence>MNGKNLEKLRKERGITQEDLIDAMEMSRQTISSLQNGRYKPSITLVFKIAHYFNLAIVLSLGAVYLLIQFYAIYWHFRLEKKL</sequence>
<dbReference type="PANTHER" id="PTHR46558">
    <property type="entry name" value="TRACRIPTIONAL REGULATORY PROTEIN-RELATED-RELATED"/>
    <property type="match status" value="1"/>
</dbReference>
<dbReference type="EMBL" id="JAFREM010000038">
    <property type="protein sequence ID" value="MBO1308587.1"/>
    <property type="molecule type" value="Genomic_DNA"/>
</dbReference>
<evidence type="ECO:0000256" key="1">
    <source>
        <dbReference type="ARBA" id="ARBA00023125"/>
    </source>
</evidence>
<dbReference type="InterPro" id="IPR001387">
    <property type="entry name" value="Cro/C1-type_HTH"/>
</dbReference>
<dbReference type="SMART" id="SM00530">
    <property type="entry name" value="HTH_XRE"/>
    <property type="match status" value="1"/>
</dbReference>
<protein>
    <submittedName>
        <fullName evidence="4">Helix-turn-helix transcriptional regulator</fullName>
    </submittedName>
</protein>
<keyword evidence="1" id="KW-0238">DNA-binding</keyword>
<dbReference type="PANTHER" id="PTHR46558:SF4">
    <property type="entry name" value="DNA-BIDING PHAGE PROTEIN"/>
    <property type="match status" value="1"/>
</dbReference>
<keyword evidence="5" id="KW-1185">Reference proteome</keyword>
<dbReference type="RefSeq" id="WP_207675623.1">
    <property type="nucleotide sequence ID" value="NZ_JAFREM010000038.1"/>
</dbReference>
<dbReference type="CDD" id="cd00093">
    <property type="entry name" value="HTH_XRE"/>
    <property type="match status" value="1"/>
</dbReference>